<dbReference type="SUPFAM" id="SSF51905">
    <property type="entry name" value="FAD/NAD(P)-binding domain"/>
    <property type="match status" value="1"/>
</dbReference>
<proteinExistence type="inferred from homology"/>
<evidence type="ECO:0000313" key="17">
    <source>
        <dbReference type="EMBL" id="MBP2364951.1"/>
    </source>
</evidence>
<evidence type="ECO:0000256" key="13">
    <source>
        <dbReference type="ARBA" id="ARBA00049723"/>
    </source>
</evidence>
<evidence type="ECO:0000256" key="8">
    <source>
        <dbReference type="ARBA" id="ARBA00023166"/>
    </source>
</evidence>
<dbReference type="EC" id="1.1.3.6" evidence="13"/>
<dbReference type="PANTHER" id="PTHR47470">
    <property type="entry name" value="CHOLESTEROL OXIDASE"/>
    <property type="match status" value="1"/>
</dbReference>
<evidence type="ECO:0000256" key="3">
    <source>
        <dbReference type="ARBA" id="ARBA00022548"/>
    </source>
</evidence>
<protein>
    <recommendedName>
        <fullName evidence="14">Cholesterol oxidase</fullName>
        <ecNumber evidence="13">1.1.3.6</ecNumber>
        <ecNumber evidence="11">5.3.3.1</ecNumber>
    </recommendedName>
    <alternativeName>
        <fullName evidence="15">Cholesterol isomerase</fullName>
    </alternativeName>
</protein>
<comment type="pathway">
    <text evidence="12">Steroid metabolism; cholesterol degradation.</text>
</comment>
<evidence type="ECO:0000256" key="4">
    <source>
        <dbReference type="ARBA" id="ARBA00022630"/>
    </source>
</evidence>
<evidence type="ECO:0000256" key="6">
    <source>
        <dbReference type="ARBA" id="ARBA00023002"/>
    </source>
</evidence>
<accession>A0ABS4VM07</accession>
<dbReference type="InterPro" id="IPR052542">
    <property type="entry name" value="Cholesterol_Oxidase"/>
</dbReference>
<dbReference type="RefSeq" id="WP_210024934.1">
    <property type="nucleotide sequence ID" value="NZ_JAGINU010000001.1"/>
</dbReference>
<evidence type="ECO:0000313" key="18">
    <source>
        <dbReference type="Proteomes" id="UP001519295"/>
    </source>
</evidence>
<dbReference type="InterPro" id="IPR007867">
    <property type="entry name" value="GMC_OxRtase_C"/>
</dbReference>
<comment type="cofactor">
    <cofactor evidence="1">
        <name>FAD</name>
        <dbReference type="ChEBI" id="CHEBI:57692"/>
    </cofactor>
</comment>
<evidence type="ECO:0000256" key="15">
    <source>
        <dbReference type="ARBA" id="ARBA00049778"/>
    </source>
</evidence>
<evidence type="ECO:0000259" key="16">
    <source>
        <dbReference type="Pfam" id="PF05199"/>
    </source>
</evidence>
<keyword evidence="9" id="KW-0753">Steroid metabolism</keyword>
<dbReference type="SUPFAM" id="SSF54373">
    <property type="entry name" value="FAD-linked reductases, C-terminal domain"/>
    <property type="match status" value="1"/>
</dbReference>
<dbReference type="Gene3D" id="3.50.50.60">
    <property type="entry name" value="FAD/NAD(P)-binding domain"/>
    <property type="match status" value="1"/>
</dbReference>
<evidence type="ECO:0000256" key="7">
    <source>
        <dbReference type="ARBA" id="ARBA00023098"/>
    </source>
</evidence>
<dbReference type="GO" id="GO:0016995">
    <property type="term" value="F:cholesterol oxidase activity"/>
    <property type="evidence" value="ECO:0007669"/>
    <property type="project" value="UniProtKB-EC"/>
</dbReference>
<keyword evidence="4" id="KW-0285">Flavoprotein</keyword>
<evidence type="ECO:0000256" key="14">
    <source>
        <dbReference type="ARBA" id="ARBA00049744"/>
    </source>
</evidence>
<evidence type="ECO:0000256" key="10">
    <source>
        <dbReference type="ARBA" id="ARBA00023235"/>
    </source>
</evidence>
<keyword evidence="7" id="KW-0443">Lipid metabolism</keyword>
<evidence type="ECO:0000256" key="12">
    <source>
        <dbReference type="ARBA" id="ARBA00049645"/>
    </source>
</evidence>
<sequence length="540" mass="57287">MRTISRRSVLTGGAAVAGLGLLGGVAAAAPSRIPVTREEHRVVVVGSGFGGGVTALRFAEAGVPVLVLERGRRWPTGPGADTFARPTRSPDERMFWLGSVTDPLDPVVDPLSLLLGRTVPGLPAPLGRYVGVLERVSGVGMDTFCAAGVGGGSLLYQGMSLQPTREVFDATMPAELDHTLLAREHYPRVARMLRLATAPDELIESPTYAAARIFERNAGAAGYEVEKIPMPIDWDFALRELRGEMAPSYINGDCSFGVNNGGKHTVDVTYLAAAEATGLVTVAPQHQVTDVARTPDGRWEVHVDRIATDGTTLEKKILTASALVLSAGTANTNRLLLRAHEHGTIPDLPDGLGENWGTNGDRICTWTSLTDDFGTPQGGPVVYGSKDWADPATANTVIQASLPPLPDLRTTMIVGYGVSDGRGTYRWDPVRQEAVLHWPRDGDATLTRRIHERMDRITGPGGAFADTTYAVPTTWHPLGGACIGTVCDTAGRVHGQRGLYVLDGSLMPGTTAACNPSMTIAAVVERATDELVSTDAGTVF</sequence>
<organism evidence="17 18">
    <name type="scientific">Pseudonocardia parietis</name>
    <dbReference type="NCBI Taxonomy" id="570936"/>
    <lineage>
        <taxon>Bacteria</taxon>
        <taxon>Bacillati</taxon>
        <taxon>Actinomycetota</taxon>
        <taxon>Actinomycetes</taxon>
        <taxon>Pseudonocardiales</taxon>
        <taxon>Pseudonocardiaceae</taxon>
        <taxon>Pseudonocardia</taxon>
    </lineage>
</organism>
<keyword evidence="3" id="KW-0153">Cholesterol metabolism</keyword>
<dbReference type="EC" id="5.3.3.1" evidence="11"/>
<gene>
    <name evidence="17" type="ORF">JOF36_000647</name>
</gene>
<evidence type="ECO:0000256" key="2">
    <source>
        <dbReference type="ARBA" id="ARBA00010790"/>
    </source>
</evidence>
<evidence type="ECO:0000256" key="1">
    <source>
        <dbReference type="ARBA" id="ARBA00001974"/>
    </source>
</evidence>
<dbReference type="Pfam" id="PF05199">
    <property type="entry name" value="GMC_oxred_C"/>
    <property type="match status" value="1"/>
</dbReference>
<keyword evidence="10" id="KW-0413">Isomerase</keyword>
<comment type="similarity">
    <text evidence="2">Belongs to the GMC oxidoreductase family.</text>
</comment>
<reference evidence="17 18" key="1">
    <citation type="submission" date="2021-03" db="EMBL/GenBank/DDBJ databases">
        <title>Sequencing the genomes of 1000 actinobacteria strains.</title>
        <authorList>
            <person name="Klenk H.-P."/>
        </authorList>
    </citation>
    <scope>NUCLEOTIDE SEQUENCE [LARGE SCALE GENOMIC DNA]</scope>
    <source>
        <strain evidence="17 18">DSM 45256</strain>
    </source>
</reference>
<dbReference type="Gene3D" id="3.30.410.10">
    <property type="entry name" value="Cholesterol Oxidase, domain 2"/>
    <property type="match status" value="1"/>
</dbReference>
<comment type="caution">
    <text evidence="17">The sequence shown here is derived from an EMBL/GenBank/DDBJ whole genome shotgun (WGS) entry which is preliminary data.</text>
</comment>
<dbReference type="PANTHER" id="PTHR47470:SF1">
    <property type="entry name" value="FAD-DEPENDENT OXIDOREDUCTASE 2 FAD BINDING DOMAIN-CONTAINING PROTEIN"/>
    <property type="match status" value="1"/>
</dbReference>
<keyword evidence="8" id="KW-1207">Sterol metabolism</keyword>
<dbReference type="InterPro" id="IPR036188">
    <property type="entry name" value="FAD/NAD-bd_sf"/>
</dbReference>
<dbReference type="EMBL" id="JAGINU010000001">
    <property type="protein sequence ID" value="MBP2364951.1"/>
    <property type="molecule type" value="Genomic_DNA"/>
</dbReference>
<evidence type="ECO:0000256" key="5">
    <source>
        <dbReference type="ARBA" id="ARBA00022827"/>
    </source>
</evidence>
<keyword evidence="5" id="KW-0274">FAD</keyword>
<dbReference type="InterPro" id="IPR006311">
    <property type="entry name" value="TAT_signal"/>
</dbReference>
<name>A0ABS4VM07_9PSEU</name>
<dbReference type="Proteomes" id="UP001519295">
    <property type="component" value="Unassembled WGS sequence"/>
</dbReference>
<keyword evidence="6 17" id="KW-0560">Oxidoreductase</keyword>
<evidence type="ECO:0000256" key="9">
    <source>
        <dbReference type="ARBA" id="ARBA00023221"/>
    </source>
</evidence>
<dbReference type="PROSITE" id="PS51318">
    <property type="entry name" value="TAT"/>
    <property type="match status" value="1"/>
</dbReference>
<evidence type="ECO:0000256" key="11">
    <source>
        <dbReference type="ARBA" id="ARBA00038856"/>
    </source>
</evidence>
<feature type="domain" description="Glucose-methanol-choline oxidoreductase C-terminal" evidence="16">
    <location>
        <begin position="470"/>
        <end position="523"/>
    </location>
</feature>
<keyword evidence="18" id="KW-1185">Reference proteome</keyword>